<dbReference type="NCBIfam" id="TIGR02094">
    <property type="entry name" value="more_P_ylases"/>
    <property type="match status" value="1"/>
</dbReference>
<dbReference type="EMBL" id="BBZA01000004">
    <property type="protein sequence ID" value="GAP61666.1"/>
    <property type="molecule type" value="Genomic_DNA"/>
</dbReference>
<dbReference type="PANTHER" id="PTHR42655:SF1">
    <property type="entry name" value="GLYCOGEN PHOSPHORYLASE"/>
    <property type="match status" value="1"/>
</dbReference>
<dbReference type="STRING" id="872965.SE16_08370"/>
<dbReference type="Proteomes" id="UP000050502">
    <property type="component" value="Unassembled WGS sequence"/>
</dbReference>
<dbReference type="Pfam" id="PF00343">
    <property type="entry name" value="Phosphorylase"/>
    <property type="match status" value="1"/>
</dbReference>
<protein>
    <submittedName>
        <fullName evidence="7">Alpha-glucan phosphorylase</fullName>
    </submittedName>
    <submittedName>
        <fullName evidence="6">Starch phosphorylase</fullName>
        <ecNumber evidence="6">2.4.1.1</ecNumber>
    </submittedName>
</protein>
<proteinExistence type="inferred from homology"/>
<name>A0A0M8K735_9CHLR</name>
<organism evidence="6 8">
    <name type="scientific">Ardenticatena maritima</name>
    <dbReference type="NCBI Taxonomy" id="872965"/>
    <lineage>
        <taxon>Bacteria</taxon>
        <taxon>Bacillati</taxon>
        <taxon>Chloroflexota</taxon>
        <taxon>Ardenticatenia</taxon>
        <taxon>Ardenticatenales</taxon>
        <taxon>Ardenticatenaceae</taxon>
        <taxon>Ardenticatena</taxon>
    </lineage>
</organism>
<dbReference type="PATRIC" id="fig|872965.6.peg.1714"/>
<dbReference type="InterPro" id="IPR024517">
    <property type="entry name" value="Glycogen_phosphorylase_DUF3417"/>
</dbReference>
<keyword evidence="8" id="KW-1185">Reference proteome</keyword>
<dbReference type="EC" id="2.4.1.1" evidence="6"/>
<evidence type="ECO:0000313" key="6">
    <source>
        <dbReference type="EMBL" id="GAP61666.1"/>
    </source>
</evidence>
<keyword evidence="6" id="KW-0328">Glycosyltransferase</keyword>
<comment type="catalytic activity">
    <reaction evidence="1">
        <text>[(1-&gt;4)-alpha-D-glucosyl](n) + phosphate = [(1-&gt;4)-alpha-D-glucosyl](n-1) + alpha-D-glucose 1-phosphate</text>
        <dbReference type="Rhea" id="RHEA:41732"/>
        <dbReference type="Rhea" id="RHEA-COMP:9584"/>
        <dbReference type="Rhea" id="RHEA-COMP:9586"/>
        <dbReference type="ChEBI" id="CHEBI:15444"/>
        <dbReference type="ChEBI" id="CHEBI:43474"/>
        <dbReference type="ChEBI" id="CHEBI:58601"/>
        <dbReference type="EC" id="2.4.1.1"/>
    </reaction>
</comment>
<comment type="caution">
    <text evidence="6">The sequence shown here is derived from an EMBL/GenBank/DDBJ whole genome shotgun (WGS) entry which is preliminary data.</text>
</comment>
<accession>A0A0M8K735</accession>
<dbReference type="Pfam" id="PF11897">
    <property type="entry name" value="DUF3417"/>
    <property type="match status" value="1"/>
</dbReference>
<evidence type="ECO:0000256" key="4">
    <source>
        <dbReference type="PIRSR" id="PIRSR000460-1"/>
    </source>
</evidence>
<evidence type="ECO:0000256" key="3">
    <source>
        <dbReference type="ARBA" id="ARBA00022533"/>
    </source>
</evidence>
<dbReference type="InterPro" id="IPR000811">
    <property type="entry name" value="Glyco_trans_35"/>
</dbReference>
<dbReference type="SUPFAM" id="SSF53756">
    <property type="entry name" value="UDP-Glycosyltransferase/glycogen phosphorylase"/>
    <property type="match status" value="1"/>
</dbReference>
<reference evidence="7 9" key="2">
    <citation type="submission" date="2015-07" db="EMBL/GenBank/DDBJ databases">
        <title>Whole genome sequence of Ardenticatena maritima DSM 23922.</title>
        <authorList>
            <person name="Hemp J."/>
            <person name="Ward L.M."/>
            <person name="Pace L.A."/>
            <person name="Fischer W.W."/>
        </authorList>
    </citation>
    <scope>NUCLEOTIDE SEQUENCE [LARGE SCALE GENOMIC DNA]</scope>
    <source>
        <strain evidence="7 9">110S</strain>
    </source>
</reference>
<comment type="similarity">
    <text evidence="2">Belongs to the glycogen phosphorylase family.</text>
</comment>
<reference evidence="8" key="3">
    <citation type="submission" date="2015-08" db="EMBL/GenBank/DDBJ databases">
        <title>Draft Genome Sequence of a Heterotrophic Facultative Anaerobic Bacterium Ardenticatena maritima Strain 110S.</title>
        <authorList>
            <person name="Kawaichi S."/>
            <person name="Yoshida T."/>
            <person name="Sako Y."/>
            <person name="Nakamura R."/>
        </authorList>
    </citation>
    <scope>NUCLEOTIDE SEQUENCE [LARGE SCALE GENOMIC DNA]</scope>
    <source>
        <strain evidence="8">110S</strain>
    </source>
</reference>
<dbReference type="OrthoDB" id="9760804at2"/>
<dbReference type="InterPro" id="IPR011834">
    <property type="entry name" value="Agluc_phsphrylas"/>
</dbReference>
<dbReference type="GO" id="GO:0005975">
    <property type="term" value="P:carbohydrate metabolic process"/>
    <property type="evidence" value="ECO:0007669"/>
    <property type="project" value="InterPro"/>
</dbReference>
<feature type="domain" description="DUF3417" evidence="5">
    <location>
        <begin position="13"/>
        <end position="122"/>
    </location>
</feature>
<dbReference type="PANTHER" id="PTHR42655">
    <property type="entry name" value="GLYCOGEN PHOSPHORYLASE"/>
    <property type="match status" value="1"/>
</dbReference>
<dbReference type="FunCoup" id="A0A0M8K735">
    <property type="interactions" value="327"/>
</dbReference>
<dbReference type="InterPro" id="IPR052182">
    <property type="entry name" value="Glycogen/Maltodextrin_Phosph"/>
</dbReference>
<dbReference type="Proteomes" id="UP000037784">
    <property type="component" value="Unassembled WGS sequence"/>
</dbReference>
<keyword evidence="6" id="KW-0808">Transferase</keyword>
<evidence type="ECO:0000313" key="8">
    <source>
        <dbReference type="Proteomes" id="UP000037784"/>
    </source>
</evidence>
<dbReference type="PIRSF" id="PIRSF000460">
    <property type="entry name" value="Pprylas_GlgP"/>
    <property type="match status" value="1"/>
</dbReference>
<gene>
    <name evidence="6" type="ORF">ARMA_0089</name>
    <name evidence="7" type="ORF">SE16_08370</name>
</gene>
<keyword evidence="4" id="KW-0663">Pyridoxal phosphate</keyword>
<keyword evidence="3" id="KW-0021">Allosteric enzyme</keyword>
<evidence type="ECO:0000313" key="9">
    <source>
        <dbReference type="Proteomes" id="UP000050502"/>
    </source>
</evidence>
<dbReference type="EMBL" id="LGKN01000005">
    <property type="protein sequence ID" value="KPL87631.1"/>
    <property type="molecule type" value="Genomic_DNA"/>
</dbReference>
<evidence type="ECO:0000256" key="1">
    <source>
        <dbReference type="ARBA" id="ARBA00001275"/>
    </source>
</evidence>
<evidence type="ECO:0000256" key="2">
    <source>
        <dbReference type="ARBA" id="ARBA00006047"/>
    </source>
</evidence>
<dbReference type="GO" id="GO:0008184">
    <property type="term" value="F:glycogen phosphorylase activity"/>
    <property type="evidence" value="ECO:0007669"/>
    <property type="project" value="InterPro"/>
</dbReference>
<evidence type="ECO:0000259" key="5">
    <source>
        <dbReference type="Pfam" id="PF11897"/>
    </source>
</evidence>
<sequence length="849" mass="97062">MKTLDRVLVLPELPEPIERLEELAYNLWWSWHPEAAELFETLDPALWLRVNHNPVKLLRFISQERLNEAAADATYLERYRRVMHAFDAYMNATDTWFARTFPDKADKPIAYFSAEFGLHESLPIYSGGLGVLAGDHCKTASDLGIPLVGVGFLYPQGYFQQRISADGTQEAIYEKINFEEVPVQPAKTPDGEDAYVRVELPGRTVTARVWKIQVGRVPLYLLDTDVDPNAPEDRELAARLYGGDNEMRLSQEIILGIGGVRALRVLGIEPVAWHMNEGHSAFLGLERVRELVEEHGLSFAEAREAVAASTLFTTHTPVPAGHDAFTFDLIERYFYTYWPRLGLSREEFFALAHHDLPWGPRFSMTVLALRLSAFHNGVSELHGHVSREMWQELWPGVPVEEIPIGHITNGVHFWSWIAPELAALFDKYLPTDWRERIDDPEVWEALDAIPDDELWALRRELKQQMIEALRARVTVQRTRHGQTSAELRHVADLLDPKALTIGFARRFATYKRATLFFRDLERAHAIITNSERPVQIIFAGKAHPADEPGKALIKRITEISKMPGFKDRVLFVEDYDMHVARLLTHGVDIWMNNPRRPLEASGTSGMKAAINGVPNFSVLDGWWREAYDGTNGWPIGDEREYESEDEQDDADARSLYETLENDIVPLYFDRDEAVPHGWLQTVRASIRTVAPQFNTVRMLKEYVHMYYIPAAEAWARFTADNFARARALAAWKQRVRAEWPRIRLVAERPATHVVHIREPIPFSARAWLGNLTPDDVRVEVVYRYEREDVRTPIRTLTLTPAGLESDGSIRFTGELVPEENGRLEVGVRVVPHHEDLLTPHAMALITWAE</sequence>
<dbReference type="Gene3D" id="3.40.50.2000">
    <property type="entry name" value="Glycogen Phosphorylase B"/>
    <property type="match status" value="2"/>
</dbReference>
<dbReference type="RefSeq" id="WP_054491617.1">
    <property type="nucleotide sequence ID" value="NZ_BBZA01000004.1"/>
</dbReference>
<evidence type="ECO:0000313" key="7">
    <source>
        <dbReference type="EMBL" id="KPL87631.1"/>
    </source>
</evidence>
<dbReference type="GO" id="GO:0030170">
    <property type="term" value="F:pyridoxal phosphate binding"/>
    <property type="evidence" value="ECO:0007669"/>
    <property type="project" value="InterPro"/>
</dbReference>
<reference evidence="6" key="1">
    <citation type="journal article" date="2015" name="Genome Announc.">
        <title>Draft Genome Sequence of a Heterotrophic Facultative Anaerobic Thermophilic Bacterium, Ardenticatena maritima Strain 110ST.</title>
        <authorList>
            <person name="Kawaichi S."/>
            <person name="Yoshida T."/>
            <person name="Sako Y."/>
            <person name="Nakamura R."/>
        </authorList>
    </citation>
    <scope>NUCLEOTIDE SEQUENCE [LARGE SCALE GENOMIC DNA]</scope>
    <source>
        <strain evidence="6">110S</strain>
    </source>
</reference>
<feature type="modified residue" description="N6-(pyridoxal phosphate)lysine" evidence="4">
    <location>
        <position position="607"/>
    </location>
</feature>
<dbReference type="AlphaFoldDB" id="A0A0M8K735"/>